<proteinExistence type="predicted"/>
<protein>
    <submittedName>
        <fullName evidence="1">Uncharacterized protein</fullName>
    </submittedName>
</protein>
<dbReference type="EMBL" id="VSSQ01107162">
    <property type="protein sequence ID" value="MPN46474.1"/>
    <property type="molecule type" value="Genomic_DNA"/>
</dbReference>
<dbReference type="AlphaFoldDB" id="A0A645IDW0"/>
<comment type="caution">
    <text evidence="1">The sequence shown here is derived from an EMBL/GenBank/DDBJ whole genome shotgun (WGS) entry which is preliminary data.</text>
</comment>
<sequence>MIQQLGYFLGGFLPAFVLRRHPDLAGLFNHFFADEMLALGQLPDRTRFGVRLGDFGLQFGKQRFKTFHALS</sequence>
<organism evidence="1">
    <name type="scientific">bioreactor metagenome</name>
    <dbReference type="NCBI Taxonomy" id="1076179"/>
    <lineage>
        <taxon>unclassified sequences</taxon>
        <taxon>metagenomes</taxon>
        <taxon>ecological metagenomes</taxon>
    </lineage>
</organism>
<gene>
    <name evidence="1" type="ORF">SDC9_194060</name>
</gene>
<reference evidence="1" key="1">
    <citation type="submission" date="2019-08" db="EMBL/GenBank/DDBJ databases">
        <authorList>
            <person name="Kucharzyk K."/>
            <person name="Murdoch R.W."/>
            <person name="Higgins S."/>
            <person name="Loffler F."/>
        </authorList>
    </citation>
    <scope>NUCLEOTIDE SEQUENCE</scope>
</reference>
<accession>A0A645IDW0</accession>
<evidence type="ECO:0000313" key="1">
    <source>
        <dbReference type="EMBL" id="MPN46474.1"/>
    </source>
</evidence>
<name>A0A645IDW0_9ZZZZ</name>